<dbReference type="eggNOG" id="COG2327">
    <property type="taxonomic scope" value="Bacteria"/>
</dbReference>
<dbReference type="Pfam" id="PF04230">
    <property type="entry name" value="PS_pyruv_trans"/>
    <property type="match status" value="1"/>
</dbReference>
<dbReference type="HOGENOM" id="CLU_037729_2_0_6"/>
<dbReference type="OrthoDB" id="9767435at2"/>
<keyword evidence="3" id="KW-1185">Reference proteome</keyword>
<proteinExistence type="predicted"/>
<dbReference type="STRING" id="498211.CJA_3443"/>
<gene>
    <name evidence="2" type="ordered locus">CJA_3443</name>
</gene>
<dbReference type="KEGG" id="cja:CJA_3443"/>
<evidence type="ECO:0000259" key="1">
    <source>
        <dbReference type="Pfam" id="PF04230"/>
    </source>
</evidence>
<feature type="domain" description="Polysaccharide pyruvyl transferase" evidence="1">
    <location>
        <begin position="132"/>
        <end position="310"/>
    </location>
</feature>
<organism evidence="2 3">
    <name type="scientific">Cellvibrio japonicus (strain Ueda107)</name>
    <name type="common">Pseudomonas fluorescens subsp. cellulosa</name>
    <dbReference type="NCBI Taxonomy" id="498211"/>
    <lineage>
        <taxon>Bacteria</taxon>
        <taxon>Pseudomonadati</taxon>
        <taxon>Pseudomonadota</taxon>
        <taxon>Gammaproteobacteria</taxon>
        <taxon>Cellvibrionales</taxon>
        <taxon>Cellvibrionaceae</taxon>
        <taxon>Cellvibrio</taxon>
    </lineage>
</organism>
<dbReference type="EMBL" id="CP000934">
    <property type="protein sequence ID" value="ACE83117.1"/>
    <property type="molecule type" value="Genomic_DNA"/>
</dbReference>
<evidence type="ECO:0000313" key="3">
    <source>
        <dbReference type="Proteomes" id="UP000001036"/>
    </source>
</evidence>
<reference evidence="2 3" key="1">
    <citation type="journal article" date="2008" name="J. Bacteriol.">
        <title>Insights into plant cell wall degradation from the genome sequence of the soil bacterium Cellvibrio japonicus.</title>
        <authorList>
            <person name="Deboy R.T."/>
            <person name="Mongodin E.F."/>
            <person name="Fouts D.E."/>
            <person name="Tailford L.E."/>
            <person name="Khouri H."/>
            <person name="Emerson J.B."/>
            <person name="Mohamoud Y."/>
            <person name="Watkins K."/>
            <person name="Henrissat B."/>
            <person name="Gilbert H.J."/>
            <person name="Nelson K.E."/>
        </authorList>
    </citation>
    <scope>NUCLEOTIDE SEQUENCE [LARGE SCALE GENOMIC DNA]</scope>
    <source>
        <strain evidence="2 3">Ueda107</strain>
    </source>
</reference>
<sequence length="386" mass="42880">MTIMFRCDPPRIGLTAHLDTHAAASMVGLNPGNLAFGYATALLLGFPRNTHFLAPVDAQETIGVYACANLLGSHYDPSHFLNFVNTSPSSWKMLLIGLGAQGPLDRLTDNPNDLSLSDIQISWLNAVCSRSTNSAPNIAVRGGFSHGVLNKYGYGDRAVTTGCPSLLLSPDKNLGKKIVAKFNTIGSNPLLDGTLGNPWDLKHAPFEQHLLRLVIATGGVSHVQMDKRHMSLARFDQLSQEDLAELRFQLSPETSISGMRDFGRRHLRVWWDVPSWMEYLRRADFVFGSRIHGITLALQSGTPAMCAVWDSRTLELCRAMGIPHVSLYDQPWITGRFSFDDLREEFAKQFDGEGFDQNRKLRANQFLEIFTRNGVPVTDHLRNIAS</sequence>
<evidence type="ECO:0000313" key="2">
    <source>
        <dbReference type="EMBL" id="ACE83117.1"/>
    </source>
</evidence>
<dbReference type="RefSeq" id="WP_012489018.1">
    <property type="nucleotide sequence ID" value="NC_010995.1"/>
</dbReference>
<protein>
    <recommendedName>
        <fullName evidence="1">Polysaccharide pyruvyl transferase domain-containing protein</fullName>
    </recommendedName>
</protein>
<dbReference type="AlphaFoldDB" id="B3PFY9"/>
<dbReference type="InterPro" id="IPR007345">
    <property type="entry name" value="Polysacch_pyruvyl_Trfase"/>
</dbReference>
<name>B3PFY9_CELJU</name>
<accession>B3PFY9</accession>
<dbReference type="Proteomes" id="UP000001036">
    <property type="component" value="Chromosome"/>
</dbReference>